<feature type="compositionally biased region" description="Polar residues" evidence="1">
    <location>
        <begin position="75"/>
        <end position="85"/>
    </location>
</feature>
<feature type="region of interest" description="Disordered" evidence="1">
    <location>
        <begin position="1"/>
        <end position="118"/>
    </location>
</feature>
<evidence type="ECO:0000313" key="3">
    <source>
        <dbReference type="Proteomes" id="UP001153069"/>
    </source>
</evidence>
<feature type="compositionally biased region" description="Pro residues" evidence="1">
    <location>
        <begin position="64"/>
        <end position="73"/>
    </location>
</feature>
<feature type="compositionally biased region" description="Polar residues" evidence="1">
    <location>
        <begin position="439"/>
        <end position="452"/>
    </location>
</feature>
<accession>A0A9N8ETR5</accession>
<proteinExistence type="predicted"/>
<organism evidence="2 3">
    <name type="scientific">Seminavis robusta</name>
    <dbReference type="NCBI Taxonomy" id="568900"/>
    <lineage>
        <taxon>Eukaryota</taxon>
        <taxon>Sar</taxon>
        <taxon>Stramenopiles</taxon>
        <taxon>Ochrophyta</taxon>
        <taxon>Bacillariophyta</taxon>
        <taxon>Bacillariophyceae</taxon>
        <taxon>Bacillariophycidae</taxon>
        <taxon>Naviculales</taxon>
        <taxon>Naviculaceae</taxon>
        <taxon>Seminavis</taxon>
    </lineage>
</organism>
<feature type="region of interest" description="Disordered" evidence="1">
    <location>
        <begin position="159"/>
        <end position="481"/>
    </location>
</feature>
<name>A0A9N8ETR5_9STRA</name>
<dbReference type="AlphaFoldDB" id="A0A9N8ETR5"/>
<dbReference type="EMBL" id="CAICTM010001793">
    <property type="protein sequence ID" value="CAB9526215.1"/>
    <property type="molecule type" value="Genomic_DNA"/>
</dbReference>
<feature type="compositionally biased region" description="Basic residues" evidence="1">
    <location>
        <begin position="40"/>
        <end position="54"/>
    </location>
</feature>
<feature type="compositionally biased region" description="Low complexity" evidence="1">
    <location>
        <begin position="159"/>
        <end position="172"/>
    </location>
</feature>
<feature type="compositionally biased region" description="Basic and acidic residues" evidence="1">
    <location>
        <begin position="224"/>
        <end position="234"/>
    </location>
</feature>
<sequence>MPSQEPQKKTTQDSSNEDPQQKTALAASPSDKHQEAPRGRTSRRKSVIGRRASRRVSDVQSFSPQPPPPPPQQPNTFSPVQSYAPTKQKLEAMLSPATTGSNAENQPPQAKKMETKPLSPEIEVKVKAFSLYEMNLASSGSSGLEANAGSFASTCITVISPGIPSPGISSPGTRRRKSEYEKKIEEQKRWSCPETLALPDIAASAAEKPKGKLRPKSINTSREQGVEDDHDRTPQRKGRPSPSDFDKGHKSPKSPIARVRNEQEKQRKTEQLNKLRYGTANPINNKTDEGVVSPRRLKLVGSQDDTSWISVPPHQTSPKPNHAMENTPQVQTSRTPNDKTHSTVKKKAAVFQSSATNAASQRFSFDRTGGRNNTNNKDDKTSKSPSTRSRKSPIHRPRKSPNNRSGKIRMPGISSPKADFKLDPFKITPPSFLGGSRLFNATATNDSETSKPGNKLASPRGVLQSSSPQNFGKPSSLKRAC</sequence>
<evidence type="ECO:0000313" key="2">
    <source>
        <dbReference type="EMBL" id="CAB9526215.1"/>
    </source>
</evidence>
<feature type="compositionally biased region" description="Polar residues" evidence="1">
    <location>
        <begin position="303"/>
        <end position="335"/>
    </location>
</feature>
<keyword evidence="3" id="KW-1185">Reference proteome</keyword>
<dbReference type="Proteomes" id="UP001153069">
    <property type="component" value="Unassembled WGS sequence"/>
</dbReference>
<protein>
    <submittedName>
        <fullName evidence="2">Uncharacterized protein</fullName>
    </submittedName>
</protein>
<gene>
    <name evidence="2" type="ORF">SEMRO_1795_G298060.1</name>
</gene>
<reference evidence="2" key="1">
    <citation type="submission" date="2020-06" db="EMBL/GenBank/DDBJ databases">
        <authorList>
            <consortium name="Plant Systems Biology data submission"/>
        </authorList>
    </citation>
    <scope>NUCLEOTIDE SEQUENCE</scope>
    <source>
        <strain evidence="2">D6</strain>
    </source>
</reference>
<feature type="compositionally biased region" description="Polar residues" evidence="1">
    <location>
        <begin position="12"/>
        <end position="23"/>
    </location>
</feature>
<feature type="compositionally biased region" description="Basic residues" evidence="1">
    <location>
        <begin position="388"/>
        <end position="401"/>
    </location>
</feature>
<feature type="compositionally biased region" description="Basic and acidic residues" evidence="1">
    <location>
        <begin position="178"/>
        <end position="191"/>
    </location>
</feature>
<evidence type="ECO:0000256" key="1">
    <source>
        <dbReference type="SAM" id="MobiDB-lite"/>
    </source>
</evidence>
<feature type="compositionally biased region" description="Polar residues" evidence="1">
    <location>
        <begin position="96"/>
        <end position="108"/>
    </location>
</feature>
<feature type="compositionally biased region" description="Polar residues" evidence="1">
    <location>
        <begin position="351"/>
        <end position="363"/>
    </location>
</feature>
<feature type="compositionally biased region" description="Basic and acidic residues" evidence="1">
    <location>
        <begin position="1"/>
        <end position="11"/>
    </location>
</feature>
<comment type="caution">
    <text evidence="2">The sequence shown here is derived from an EMBL/GenBank/DDBJ whole genome shotgun (WGS) entry which is preliminary data.</text>
</comment>
<feature type="compositionally biased region" description="Basic and acidic residues" evidence="1">
    <location>
        <begin position="259"/>
        <end position="273"/>
    </location>
</feature>
<feature type="compositionally biased region" description="Polar residues" evidence="1">
    <location>
        <begin position="463"/>
        <end position="473"/>
    </location>
</feature>